<feature type="non-terminal residue" evidence="2">
    <location>
        <position position="1"/>
    </location>
</feature>
<keyword evidence="1" id="KW-1133">Transmembrane helix</keyword>
<evidence type="ECO:0000256" key="1">
    <source>
        <dbReference type="SAM" id="Phobius"/>
    </source>
</evidence>
<evidence type="ECO:0000313" key="3">
    <source>
        <dbReference type="Proteomes" id="UP000252519"/>
    </source>
</evidence>
<keyword evidence="1" id="KW-0472">Membrane</keyword>
<organism evidence="2 3">
    <name type="scientific">Ancylostoma caninum</name>
    <name type="common">Dog hookworm</name>
    <dbReference type="NCBI Taxonomy" id="29170"/>
    <lineage>
        <taxon>Eukaryota</taxon>
        <taxon>Metazoa</taxon>
        <taxon>Ecdysozoa</taxon>
        <taxon>Nematoda</taxon>
        <taxon>Chromadorea</taxon>
        <taxon>Rhabditida</taxon>
        <taxon>Rhabditina</taxon>
        <taxon>Rhabditomorpha</taxon>
        <taxon>Strongyloidea</taxon>
        <taxon>Ancylostomatidae</taxon>
        <taxon>Ancylostomatinae</taxon>
        <taxon>Ancylostoma</taxon>
    </lineage>
</organism>
<feature type="transmembrane region" description="Helical" evidence="1">
    <location>
        <begin position="33"/>
        <end position="52"/>
    </location>
</feature>
<evidence type="ECO:0000313" key="2">
    <source>
        <dbReference type="EMBL" id="RCN46523.1"/>
    </source>
</evidence>
<dbReference type="EMBL" id="JOJR01000077">
    <property type="protein sequence ID" value="RCN46523.1"/>
    <property type="molecule type" value="Genomic_DNA"/>
</dbReference>
<reference evidence="2 3" key="1">
    <citation type="submission" date="2014-10" db="EMBL/GenBank/DDBJ databases">
        <title>Draft genome of the hookworm Ancylostoma caninum.</title>
        <authorList>
            <person name="Mitreva M."/>
        </authorList>
    </citation>
    <scope>NUCLEOTIDE SEQUENCE [LARGE SCALE GENOMIC DNA]</scope>
    <source>
        <strain evidence="2 3">Baltimore</strain>
    </source>
</reference>
<keyword evidence="1" id="KW-0812">Transmembrane</keyword>
<dbReference type="Proteomes" id="UP000252519">
    <property type="component" value="Unassembled WGS sequence"/>
</dbReference>
<feature type="transmembrane region" description="Helical" evidence="1">
    <location>
        <begin position="64"/>
        <end position="91"/>
    </location>
</feature>
<gene>
    <name evidence="2" type="ORF">ANCCAN_07382</name>
</gene>
<protein>
    <submittedName>
        <fullName evidence="2">Uncharacterized protein</fullName>
    </submittedName>
</protein>
<proteinExistence type="predicted"/>
<name>A0A368GQ70_ANCCA</name>
<dbReference type="AlphaFoldDB" id="A0A368GQ70"/>
<feature type="transmembrane region" description="Helical" evidence="1">
    <location>
        <begin position="151"/>
        <end position="171"/>
    </location>
</feature>
<sequence length="221" mass="25297">LHQLYIFQIIRYEVSINALTEIYATFTDDTARFTLSVVVVLSTILISLGLNYTNGYLRTAGFNYAVIPFTSSVVVLLELFVIGMFYGFRVVYSNTTLMVFGASKTEGKKIKLLINSLALVLWTVVIPIAVVFAIVAVVYVDFKNQLGFFDVYNWILIAAILSPVPIMCIYLNHALSQMYYQHSQGNSIRPLFKRNPDLWGPRSRANRTEAERAERMIRKWW</sequence>
<keyword evidence="3" id="KW-1185">Reference proteome</keyword>
<dbReference type="STRING" id="29170.A0A368GQ70"/>
<accession>A0A368GQ70</accession>
<comment type="caution">
    <text evidence="2">The sequence shown here is derived from an EMBL/GenBank/DDBJ whole genome shotgun (WGS) entry which is preliminary data.</text>
</comment>
<feature type="transmembrane region" description="Helical" evidence="1">
    <location>
        <begin position="112"/>
        <end position="139"/>
    </location>
</feature>
<dbReference type="InterPro" id="IPR037272">
    <property type="entry name" value="SNS_sf"/>
</dbReference>
<dbReference type="SUPFAM" id="SSF161070">
    <property type="entry name" value="SNF-like"/>
    <property type="match status" value="1"/>
</dbReference>
<dbReference type="OrthoDB" id="6581954at2759"/>